<dbReference type="SMART" id="SM00343">
    <property type="entry name" value="ZnF_C2HC"/>
    <property type="match status" value="1"/>
</dbReference>
<dbReference type="Gene3D" id="4.10.60.10">
    <property type="entry name" value="Zinc finger, CCHC-type"/>
    <property type="match status" value="1"/>
</dbReference>
<organism evidence="4 5">
    <name type="scientific">Coemansia reversa (strain ATCC 12441 / NRRL 1564)</name>
    <dbReference type="NCBI Taxonomy" id="763665"/>
    <lineage>
        <taxon>Eukaryota</taxon>
        <taxon>Fungi</taxon>
        <taxon>Fungi incertae sedis</taxon>
        <taxon>Zoopagomycota</taxon>
        <taxon>Kickxellomycotina</taxon>
        <taxon>Kickxellomycetes</taxon>
        <taxon>Kickxellales</taxon>
        <taxon>Kickxellaceae</taxon>
        <taxon>Coemansia</taxon>
    </lineage>
</organism>
<feature type="compositionally biased region" description="Basic and acidic residues" evidence="2">
    <location>
        <begin position="12"/>
        <end position="22"/>
    </location>
</feature>
<dbReference type="InterPro" id="IPR036875">
    <property type="entry name" value="Znf_CCHC_sf"/>
</dbReference>
<dbReference type="GO" id="GO:0003676">
    <property type="term" value="F:nucleic acid binding"/>
    <property type="evidence" value="ECO:0007669"/>
    <property type="project" value="InterPro"/>
</dbReference>
<dbReference type="InterPro" id="IPR001878">
    <property type="entry name" value="Znf_CCHC"/>
</dbReference>
<keyword evidence="5" id="KW-1185">Reference proteome</keyword>
<dbReference type="OrthoDB" id="3863715at2759"/>
<gene>
    <name evidence="4" type="ORF">COEREDRAFT_12514</name>
</gene>
<dbReference type="InterPro" id="IPR032567">
    <property type="entry name" value="RTL1-rel"/>
</dbReference>
<feature type="domain" description="CCHC-type" evidence="3">
    <location>
        <begin position="278"/>
        <end position="293"/>
    </location>
</feature>
<feature type="region of interest" description="Disordered" evidence="2">
    <location>
        <begin position="293"/>
        <end position="324"/>
    </location>
</feature>
<dbReference type="AlphaFoldDB" id="A0A2G5B0T1"/>
<dbReference type="Proteomes" id="UP000242474">
    <property type="component" value="Unassembled WGS sequence"/>
</dbReference>
<feature type="region of interest" description="Disordered" evidence="2">
    <location>
        <begin position="1"/>
        <end position="22"/>
    </location>
</feature>
<reference evidence="4 5" key="1">
    <citation type="journal article" date="2015" name="Genome Biol. Evol.">
        <title>Phylogenomic analyses indicate that early fungi evolved digesting cell walls of algal ancestors of land plants.</title>
        <authorList>
            <person name="Chang Y."/>
            <person name="Wang S."/>
            <person name="Sekimoto S."/>
            <person name="Aerts A.L."/>
            <person name="Choi C."/>
            <person name="Clum A."/>
            <person name="LaButti K.M."/>
            <person name="Lindquist E.A."/>
            <person name="Yee Ngan C."/>
            <person name="Ohm R.A."/>
            <person name="Salamov A.A."/>
            <person name="Grigoriev I.V."/>
            <person name="Spatafora J.W."/>
            <person name="Berbee M.L."/>
        </authorList>
    </citation>
    <scope>NUCLEOTIDE SEQUENCE [LARGE SCALE GENOMIC DNA]</scope>
    <source>
        <strain evidence="4 5">NRRL 1564</strain>
    </source>
</reference>
<dbReference type="PROSITE" id="PS50158">
    <property type="entry name" value="ZF_CCHC"/>
    <property type="match status" value="1"/>
</dbReference>
<proteinExistence type="predicted"/>
<evidence type="ECO:0000313" key="4">
    <source>
        <dbReference type="EMBL" id="PIA12619.1"/>
    </source>
</evidence>
<sequence length="324" mass="36996">IQAPDDVPSDTESSRTTDTRPEVFWDAELIPDVTEPAHSAYSDVALNESAEPRGLTHLESVYERALTDKAGHQNEKALVDKAESTLTERMSSSNWISKPKPFNGKGNILPWIVQMGDFLSATRPEATDSEIALAISTNLEGHASDYAISLRDEDMKLNMSSGELLGKLRAQFSNYDDQYLAENELYALVRNRYKGSLSEYIRDIQNLFQRIGGLPDKAKRIFFMMGLPEKLKKEVDTMNPRTKIQQVTRNENAMDIDAFEQHRQWTPMQKEQMERGLCFYCNEKGHIARNCPRKQRGKRYSRKSCSQINNVDVEDEEKASNEDF</sequence>
<accession>A0A2G5B0T1</accession>
<dbReference type="SUPFAM" id="SSF57756">
    <property type="entry name" value="Retrovirus zinc finger-like domains"/>
    <property type="match status" value="1"/>
</dbReference>
<dbReference type="PANTHER" id="PTHR15503:SF22">
    <property type="entry name" value="TRANSPOSON TY3-I GAG POLYPROTEIN"/>
    <property type="match status" value="1"/>
</dbReference>
<feature type="non-terminal residue" evidence="4">
    <location>
        <position position="1"/>
    </location>
</feature>
<keyword evidence="1" id="KW-0863">Zinc-finger</keyword>
<keyword evidence="1" id="KW-0862">Zinc</keyword>
<dbReference type="EMBL" id="KZ303622">
    <property type="protein sequence ID" value="PIA12619.1"/>
    <property type="molecule type" value="Genomic_DNA"/>
</dbReference>
<protein>
    <recommendedName>
        <fullName evidence="3">CCHC-type domain-containing protein</fullName>
    </recommendedName>
</protein>
<dbReference type="STRING" id="763665.A0A2G5B0T1"/>
<evidence type="ECO:0000313" key="5">
    <source>
        <dbReference type="Proteomes" id="UP000242474"/>
    </source>
</evidence>
<evidence type="ECO:0000256" key="1">
    <source>
        <dbReference type="PROSITE-ProRule" id="PRU00047"/>
    </source>
</evidence>
<name>A0A2G5B0T1_COERN</name>
<evidence type="ECO:0000256" key="2">
    <source>
        <dbReference type="SAM" id="MobiDB-lite"/>
    </source>
</evidence>
<dbReference type="Pfam" id="PF00098">
    <property type="entry name" value="zf-CCHC"/>
    <property type="match status" value="1"/>
</dbReference>
<dbReference type="GO" id="GO:0008270">
    <property type="term" value="F:zinc ion binding"/>
    <property type="evidence" value="ECO:0007669"/>
    <property type="project" value="UniProtKB-KW"/>
</dbReference>
<feature type="compositionally biased region" description="Basic residues" evidence="2">
    <location>
        <begin position="293"/>
        <end position="302"/>
    </location>
</feature>
<dbReference type="PANTHER" id="PTHR15503">
    <property type="entry name" value="LDOC1 RELATED"/>
    <property type="match status" value="1"/>
</dbReference>
<evidence type="ECO:0000259" key="3">
    <source>
        <dbReference type="PROSITE" id="PS50158"/>
    </source>
</evidence>
<keyword evidence="1" id="KW-0479">Metal-binding</keyword>